<organism evidence="2 3">
    <name type="scientific">Pseudomonas phage Lana</name>
    <dbReference type="NCBI Taxonomy" id="2530172"/>
    <lineage>
        <taxon>Viruses</taxon>
        <taxon>Duplodnaviria</taxon>
        <taxon>Heunggongvirae</taxon>
        <taxon>Uroviricota</taxon>
        <taxon>Caudoviricetes</taxon>
        <taxon>Lanavirus</taxon>
        <taxon>Lanavirus lana</taxon>
    </lineage>
</organism>
<dbReference type="KEGG" id="vg:55011780"/>
<reference evidence="2" key="1">
    <citation type="submission" date="2019-01" db="EMBL/GenBank/DDBJ databases">
        <authorList>
            <person name="Hylling O."/>
            <person name="Carstens A.B."/>
            <person name="Hansen L.H."/>
        </authorList>
    </citation>
    <scope>NUCLEOTIDE SEQUENCE [LARGE SCALE GENOMIC DNA]</scope>
</reference>
<dbReference type="GeneID" id="55011780"/>
<dbReference type="EMBL" id="MK473373">
    <property type="protein sequence ID" value="QBJ04561.1"/>
    <property type="molecule type" value="Genomic_DNA"/>
</dbReference>
<sequence length="40" mass="4563">MEQTDNAILYDHFKKSEVPDDKDAEDKTKGRRKPSAGRKG</sequence>
<feature type="compositionally biased region" description="Basic residues" evidence="1">
    <location>
        <begin position="29"/>
        <end position="40"/>
    </location>
</feature>
<evidence type="ECO:0000256" key="1">
    <source>
        <dbReference type="SAM" id="MobiDB-lite"/>
    </source>
</evidence>
<evidence type="ECO:0000313" key="3">
    <source>
        <dbReference type="Proteomes" id="UP000293575"/>
    </source>
</evidence>
<dbReference type="RefSeq" id="YP_009820344.1">
    <property type="nucleotide sequence ID" value="NC_048166.1"/>
</dbReference>
<evidence type="ECO:0000313" key="2">
    <source>
        <dbReference type="EMBL" id="QBJ04561.1"/>
    </source>
</evidence>
<dbReference type="Proteomes" id="UP000293575">
    <property type="component" value="Segment"/>
</dbReference>
<feature type="compositionally biased region" description="Basic and acidic residues" evidence="1">
    <location>
        <begin position="11"/>
        <end position="28"/>
    </location>
</feature>
<proteinExistence type="predicted"/>
<keyword evidence="3" id="KW-1185">Reference proteome</keyword>
<name>A0A481W641_9CAUD</name>
<protein>
    <submittedName>
        <fullName evidence="2">Uncharacterized protein</fullName>
    </submittedName>
</protein>
<feature type="region of interest" description="Disordered" evidence="1">
    <location>
        <begin position="1"/>
        <end position="40"/>
    </location>
</feature>
<accession>A0A481W641</accession>